<dbReference type="RefSeq" id="WP_126601922.1">
    <property type="nucleotide sequence ID" value="NZ_BIFQ01000002.1"/>
</dbReference>
<dbReference type="EMBL" id="BIFQ01000002">
    <property type="protein sequence ID" value="GCE09462.1"/>
    <property type="molecule type" value="Genomic_DNA"/>
</dbReference>
<reference evidence="2" key="1">
    <citation type="submission" date="2018-12" db="EMBL/GenBank/DDBJ databases">
        <title>Tengunoibacter tsumagoiensis gen. nov., sp. nov., Dictyobacter kobayashii sp. nov., D. alpinus sp. nov., and D. joshuensis sp. nov. and description of Dictyobacteraceae fam. nov. within the order Ktedonobacterales isolated from Tengu-no-mugimeshi.</title>
        <authorList>
            <person name="Wang C.M."/>
            <person name="Zheng Y."/>
            <person name="Sakai Y."/>
            <person name="Toyoda A."/>
            <person name="Minakuchi Y."/>
            <person name="Abe K."/>
            <person name="Yokota A."/>
            <person name="Yabe S."/>
        </authorList>
    </citation>
    <scope>NUCLEOTIDE SEQUENCE [LARGE SCALE GENOMIC DNA]</scope>
    <source>
        <strain evidence="2">S-27</strain>
    </source>
</reference>
<name>A0A401ZRM8_9CHLR</name>
<dbReference type="Proteomes" id="UP000287224">
    <property type="component" value="Unassembled WGS sequence"/>
</dbReference>
<proteinExistence type="predicted"/>
<dbReference type="OrthoDB" id="9798191at2"/>
<organism evidence="1 2">
    <name type="scientific">Dictyobacter aurantiacus</name>
    <dbReference type="NCBI Taxonomy" id="1936993"/>
    <lineage>
        <taxon>Bacteria</taxon>
        <taxon>Bacillati</taxon>
        <taxon>Chloroflexota</taxon>
        <taxon>Ktedonobacteria</taxon>
        <taxon>Ktedonobacterales</taxon>
        <taxon>Dictyobacteraceae</taxon>
        <taxon>Dictyobacter</taxon>
    </lineage>
</organism>
<dbReference type="PROSITE" id="PS51318">
    <property type="entry name" value="TAT"/>
    <property type="match status" value="1"/>
</dbReference>
<evidence type="ECO:0000313" key="1">
    <source>
        <dbReference type="EMBL" id="GCE09462.1"/>
    </source>
</evidence>
<dbReference type="Pfam" id="PF01547">
    <property type="entry name" value="SBP_bac_1"/>
    <property type="match status" value="1"/>
</dbReference>
<dbReference type="PROSITE" id="PS51257">
    <property type="entry name" value="PROKAR_LIPOPROTEIN"/>
    <property type="match status" value="1"/>
</dbReference>
<dbReference type="AlphaFoldDB" id="A0A401ZRM8"/>
<evidence type="ECO:0000313" key="2">
    <source>
        <dbReference type="Proteomes" id="UP000287224"/>
    </source>
</evidence>
<keyword evidence="2" id="KW-1185">Reference proteome</keyword>
<gene>
    <name evidence="1" type="ORF">KDAU_67910</name>
</gene>
<sequence>MQTKISRRTFLEVTGGAALATSLAGCFGVGSSQSTTTSSGGSGGSNSVSIWDIRTGSEQKVVQTITNDFNSKHSNIHAALNFFQNDPYKQKLQVAMGAHNPPDIFFGWGGGILKSYIDANDVYDLTNDFNSDPAWKNRIIPSVLSGATFNGKLYGVPTSGVQPVLFFYNKDIFKQHKINPPQSWNELLSAINTLKNANVIPIALAGGSKWPYLMYAEYLADRIGGPDAFNAVLAGKANAWSQDAFIKANTSIQQLVSMGAFGSSFASVIADTNQDTALLYTGKAAMMLQGSWNFPVVQTNSPDFIKSGKLGWFPFPAVEGGKGNIANVYGNPCNFYSISKTAKSTASCVTYLKDAVLGDEEVKQFIAVGDVPPVQGIESQLASAPNGDWLQYNYKMVQNSPHFQLSWDQALLPQPAQTLLTNLDQLFLKQITPQQFSDNMNKTLSAS</sequence>
<dbReference type="InterPro" id="IPR050490">
    <property type="entry name" value="Bact_solute-bd_prot1"/>
</dbReference>
<dbReference type="SUPFAM" id="SSF53850">
    <property type="entry name" value="Periplasmic binding protein-like II"/>
    <property type="match status" value="1"/>
</dbReference>
<protein>
    <submittedName>
        <fullName evidence="1">Sugar ABC transporter substrate-binding protein</fullName>
    </submittedName>
</protein>
<dbReference type="PANTHER" id="PTHR43649:SF14">
    <property type="entry name" value="BLR3389 PROTEIN"/>
    <property type="match status" value="1"/>
</dbReference>
<dbReference type="InterPro" id="IPR006059">
    <property type="entry name" value="SBP"/>
</dbReference>
<dbReference type="InterPro" id="IPR006311">
    <property type="entry name" value="TAT_signal"/>
</dbReference>
<comment type="caution">
    <text evidence="1">The sequence shown here is derived from an EMBL/GenBank/DDBJ whole genome shotgun (WGS) entry which is preliminary data.</text>
</comment>
<dbReference type="Gene3D" id="3.40.190.10">
    <property type="entry name" value="Periplasmic binding protein-like II"/>
    <property type="match status" value="2"/>
</dbReference>
<accession>A0A401ZRM8</accession>
<dbReference type="PANTHER" id="PTHR43649">
    <property type="entry name" value="ARABINOSE-BINDING PROTEIN-RELATED"/>
    <property type="match status" value="1"/>
</dbReference>